<feature type="transmembrane region" description="Helical" evidence="2">
    <location>
        <begin position="6"/>
        <end position="27"/>
    </location>
</feature>
<reference evidence="3" key="1">
    <citation type="submission" date="2020-10" db="EMBL/GenBank/DDBJ databases">
        <title>Connecting structure to function with the recovery of over 1000 high-quality activated sludge metagenome-assembled genomes encoding full-length rRNA genes using long-read sequencing.</title>
        <authorList>
            <person name="Singleton C.M."/>
            <person name="Petriglieri F."/>
            <person name="Kristensen J.M."/>
            <person name="Kirkegaard R.H."/>
            <person name="Michaelsen T.Y."/>
            <person name="Andersen M.H."/>
            <person name="Karst S.M."/>
            <person name="Dueholm M.S."/>
            <person name="Nielsen P.H."/>
            <person name="Albertsen M."/>
        </authorList>
    </citation>
    <scope>NUCLEOTIDE SEQUENCE</scope>
    <source>
        <strain evidence="3">Bjer_18-Q3-R1-45_BAT3C.347</strain>
    </source>
</reference>
<keyword evidence="2" id="KW-0472">Membrane</keyword>
<gene>
    <name evidence="3" type="ORF">IPH26_18365</name>
</gene>
<dbReference type="Proteomes" id="UP000807785">
    <property type="component" value="Unassembled WGS sequence"/>
</dbReference>
<proteinExistence type="predicted"/>
<dbReference type="EMBL" id="JADJEV010000004">
    <property type="protein sequence ID" value="MBK6974808.1"/>
    <property type="molecule type" value="Genomic_DNA"/>
</dbReference>
<keyword evidence="2" id="KW-0812">Transmembrane</keyword>
<comment type="caution">
    <text evidence="3">The sequence shown here is derived from an EMBL/GenBank/DDBJ whole genome shotgun (WGS) entry which is preliminary data.</text>
</comment>
<evidence type="ECO:0000256" key="1">
    <source>
        <dbReference type="SAM" id="MobiDB-lite"/>
    </source>
</evidence>
<evidence type="ECO:0000256" key="2">
    <source>
        <dbReference type="SAM" id="Phobius"/>
    </source>
</evidence>
<evidence type="ECO:0000313" key="4">
    <source>
        <dbReference type="Proteomes" id="UP000807785"/>
    </source>
</evidence>
<name>A0A9D7E6N8_9PROT</name>
<accession>A0A9D7E6N8</accession>
<feature type="region of interest" description="Disordered" evidence="1">
    <location>
        <begin position="77"/>
        <end position="113"/>
    </location>
</feature>
<organism evidence="3 4">
    <name type="scientific">Candidatus Methylophosphatis roskildensis</name>
    <dbReference type="NCBI Taxonomy" id="2899263"/>
    <lineage>
        <taxon>Bacteria</taxon>
        <taxon>Pseudomonadati</taxon>
        <taxon>Pseudomonadota</taxon>
        <taxon>Betaproteobacteria</taxon>
        <taxon>Nitrosomonadales</taxon>
        <taxon>Sterolibacteriaceae</taxon>
        <taxon>Candidatus Methylophosphatis</taxon>
    </lineage>
</organism>
<protein>
    <submittedName>
        <fullName evidence="3">Uncharacterized protein</fullName>
    </submittedName>
</protein>
<keyword evidence="2" id="KW-1133">Transmembrane helix</keyword>
<evidence type="ECO:0000313" key="3">
    <source>
        <dbReference type="EMBL" id="MBK6974808.1"/>
    </source>
</evidence>
<dbReference type="AlphaFoldDB" id="A0A9D7E6N8"/>
<sequence length="113" mass="12523">MPRAGAAGVVMLGLAAVLVALFFVAYLRNQIGSLLETRKLLKEVQRAHDLPSTDQAEESRIENLHRLISTEFSLAQRPTGRDRCGGWTDVWDGQRRSRGRGHSALADRTGDPR</sequence>